<gene>
    <name evidence="2" type="ORF">C2845_PM16G03480</name>
</gene>
<protein>
    <submittedName>
        <fullName evidence="2">Uncharacterized protein</fullName>
    </submittedName>
</protein>
<comment type="caution">
    <text evidence="2">The sequence shown here is derived from an EMBL/GenBank/DDBJ whole genome shotgun (WGS) entry which is preliminary data.</text>
</comment>
<dbReference type="Proteomes" id="UP000275267">
    <property type="component" value="Unassembled WGS sequence"/>
</dbReference>
<name>A0A3L6PWI4_PANMI</name>
<keyword evidence="3" id="KW-1185">Reference proteome</keyword>
<feature type="compositionally biased region" description="Pro residues" evidence="1">
    <location>
        <begin position="11"/>
        <end position="27"/>
    </location>
</feature>
<dbReference type="AlphaFoldDB" id="A0A3L6PWI4"/>
<evidence type="ECO:0000256" key="1">
    <source>
        <dbReference type="SAM" id="MobiDB-lite"/>
    </source>
</evidence>
<accession>A0A3L6PWI4</accession>
<proteinExistence type="predicted"/>
<dbReference type="EMBL" id="PQIB02000015">
    <property type="protein sequence ID" value="RLM65967.1"/>
    <property type="molecule type" value="Genomic_DNA"/>
</dbReference>
<feature type="region of interest" description="Disordered" evidence="1">
    <location>
        <begin position="1"/>
        <end position="27"/>
    </location>
</feature>
<sequence>MALVAALQPPSRAPVPAPPRSPNHCAPPSPPLLAAFNLIRRWTKMGTTATRSTSRSLVPPPASICSLKRFSRIRPSSRSSNPHREAEVLPRGSHQCARLALLDLLEVAVEEVGLVSVSQDPWISELIHVDVVLADAAGMEQAPVDLVVDPCRTSRCSIWFG</sequence>
<evidence type="ECO:0000313" key="3">
    <source>
        <dbReference type="Proteomes" id="UP000275267"/>
    </source>
</evidence>
<reference evidence="3" key="1">
    <citation type="journal article" date="2019" name="Nat. Commun.">
        <title>The genome of broomcorn millet.</title>
        <authorList>
            <person name="Zou C."/>
            <person name="Miki D."/>
            <person name="Li D."/>
            <person name="Tang Q."/>
            <person name="Xiao L."/>
            <person name="Rajput S."/>
            <person name="Deng P."/>
            <person name="Jia W."/>
            <person name="Huang R."/>
            <person name="Zhang M."/>
            <person name="Sun Y."/>
            <person name="Hu J."/>
            <person name="Fu X."/>
            <person name="Schnable P.S."/>
            <person name="Li F."/>
            <person name="Zhang H."/>
            <person name="Feng B."/>
            <person name="Zhu X."/>
            <person name="Liu R."/>
            <person name="Schnable J.C."/>
            <person name="Zhu J.-K."/>
            <person name="Zhang H."/>
        </authorList>
    </citation>
    <scope>NUCLEOTIDE SEQUENCE [LARGE SCALE GENOMIC DNA]</scope>
</reference>
<organism evidence="2 3">
    <name type="scientific">Panicum miliaceum</name>
    <name type="common">Proso millet</name>
    <name type="synonym">Broomcorn millet</name>
    <dbReference type="NCBI Taxonomy" id="4540"/>
    <lineage>
        <taxon>Eukaryota</taxon>
        <taxon>Viridiplantae</taxon>
        <taxon>Streptophyta</taxon>
        <taxon>Embryophyta</taxon>
        <taxon>Tracheophyta</taxon>
        <taxon>Spermatophyta</taxon>
        <taxon>Magnoliopsida</taxon>
        <taxon>Liliopsida</taxon>
        <taxon>Poales</taxon>
        <taxon>Poaceae</taxon>
        <taxon>PACMAD clade</taxon>
        <taxon>Panicoideae</taxon>
        <taxon>Panicodae</taxon>
        <taxon>Paniceae</taxon>
        <taxon>Panicinae</taxon>
        <taxon>Panicum</taxon>
        <taxon>Panicum sect. Panicum</taxon>
    </lineage>
</organism>
<evidence type="ECO:0000313" key="2">
    <source>
        <dbReference type="EMBL" id="RLM65967.1"/>
    </source>
</evidence>